<dbReference type="PANTHER" id="PTHR43022:SF1">
    <property type="entry name" value="PROTEIN SMF"/>
    <property type="match status" value="1"/>
</dbReference>
<dbReference type="SUPFAM" id="SSF102405">
    <property type="entry name" value="MCP/YpsA-like"/>
    <property type="match status" value="1"/>
</dbReference>
<dbReference type="EMBL" id="JAASQI010000005">
    <property type="protein sequence ID" value="NIJ58579.1"/>
    <property type="molecule type" value="Genomic_DNA"/>
</dbReference>
<evidence type="ECO:0000259" key="3">
    <source>
        <dbReference type="Pfam" id="PF17782"/>
    </source>
</evidence>
<dbReference type="NCBIfam" id="TIGR00732">
    <property type="entry name" value="dprA"/>
    <property type="match status" value="1"/>
</dbReference>
<feature type="domain" description="Smf/DprA SLOG" evidence="2">
    <location>
        <begin position="80"/>
        <end position="285"/>
    </location>
</feature>
<evidence type="ECO:0000259" key="2">
    <source>
        <dbReference type="Pfam" id="PF02481"/>
    </source>
</evidence>
<sequence length="411" mass="43436">MATGVRLDDEQRLNWLRLIRSDNVGPRTFRTLIARFGTASAALEAVPELARKSGRAVRVASRAEAERELATARRMGVCFVALGEPDYPEALRAIDSAPPVIAVRGDLSVLAKPMVAIVGSRNASANGQTFAERLARGLGEAGFTVVSGLARGIDARAHAASLVTGTVAVLAGGHDKIYPPENEPLLMKIIEGGAAVCEMPMGWTARGRDFPRRNRIVSGLSLGTVIVEAARRSGSLITARFAMEQGREVFAVPGSPLDPRADGPNDLIRQGANLCAGVDDVVTALAPLVDRGPAQKSLFEAGNAEETGEPLWDEFDWPEIAPAPVADRAAYDPGLYDGGKAAGDERARFPARMEEGAHLIADLLGTAPVDVDELVRSAGLPVRVVHAALLDLELAGRIARHPGNRVSLLAP</sequence>
<reference evidence="4 5" key="1">
    <citation type="submission" date="2020-03" db="EMBL/GenBank/DDBJ databases">
        <title>Genomic Encyclopedia of Type Strains, Phase IV (KMG-IV): sequencing the most valuable type-strain genomes for metagenomic binning, comparative biology and taxonomic classification.</title>
        <authorList>
            <person name="Goeker M."/>
        </authorList>
    </citation>
    <scope>NUCLEOTIDE SEQUENCE [LARGE SCALE GENOMIC DNA]</scope>
    <source>
        <strain evidence="4 5">DSM 103870</strain>
    </source>
</reference>
<accession>A0ABX0V044</accession>
<dbReference type="RefSeq" id="WP_166953088.1">
    <property type="nucleotide sequence ID" value="NZ_JAASQI010000005.1"/>
</dbReference>
<proteinExistence type="inferred from homology"/>
<dbReference type="Pfam" id="PF02481">
    <property type="entry name" value="DNA_processg_A"/>
    <property type="match status" value="1"/>
</dbReference>
<comment type="caution">
    <text evidence="4">The sequence shown here is derived from an EMBL/GenBank/DDBJ whole genome shotgun (WGS) entry which is preliminary data.</text>
</comment>
<evidence type="ECO:0000256" key="1">
    <source>
        <dbReference type="ARBA" id="ARBA00006525"/>
    </source>
</evidence>
<evidence type="ECO:0000313" key="5">
    <source>
        <dbReference type="Proteomes" id="UP001429580"/>
    </source>
</evidence>
<dbReference type="Pfam" id="PF17782">
    <property type="entry name" value="WHD_DprA"/>
    <property type="match status" value="1"/>
</dbReference>
<evidence type="ECO:0000313" key="4">
    <source>
        <dbReference type="EMBL" id="NIJ58579.1"/>
    </source>
</evidence>
<dbReference type="InterPro" id="IPR003488">
    <property type="entry name" value="DprA"/>
</dbReference>
<feature type="domain" description="DprA winged helix" evidence="3">
    <location>
        <begin position="356"/>
        <end position="404"/>
    </location>
</feature>
<keyword evidence="5" id="KW-1185">Reference proteome</keyword>
<comment type="similarity">
    <text evidence="1">Belongs to the DprA/Smf family.</text>
</comment>
<protein>
    <submittedName>
        <fullName evidence="4">DNA processing protein</fullName>
    </submittedName>
</protein>
<dbReference type="Pfam" id="PF21102">
    <property type="entry name" value="DprA_N"/>
    <property type="match status" value="1"/>
</dbReference>
<dbReference type="Gene3D" id="3.40.50.450">
    <property type="match status" value="1"/>
</dbReference>
<dbReference type="InterPro" id="IPR057666">
    <property type="entry name" value="DrpA_SLOG"/>
</dbReference>
<name>A0ABX0V044_9HYPH</name>
<dbReference type="InterPro" id="IPR036388">
    <property type="entry name" value="WH-like_DNA-bd_sf"/>
</dbReference>
<dbReference type="Gene3D" id="1.10.10.10">
    <property type="entry name" value="Winged helix-like DNA-binding domain superfamily/Winged helix DNA-binding domain"/>
    <property type="match status" value="1"/>
</dbReference>
<dbReference type="Proteomes" id="UP001429580">
    <property type="component" value="Unassembled WGS sequence"/>
</dbReference>
<dbReference type="InterPro" id="IPR041614">
    <property type="entry name" value="DprA_WH"/>
</dbReference>
<organism evidence="4 5">
    <name type="scientific">Pseudochelatococcus lubricantis</name>
    <dbReference type="NCBI Taxonomy" id="1538102"/>
    <lineage>
        <taxon>Bacteria</taxon>
        <taxon>Pseudomonadati</taxon>
        <taxon>Pseudomonadota</taxon>
        <taxon>Alphaproteobacteria</taxon>
        <taxon>Hyphomicrobiales</taxon>
        <taxon>Chelatococcaceae</taxon>
        <taxon>Pseudochelatococcus</taxon>
    </lineage>
</organism>
<gene>
    <name evidence="4" type="ORF">FHS82_002427</name>
</gene>
<dbReference type="PANTHER" id="PTHR43022">
    <property type="entry name" value="PROTEIN SMF"/>
    <property type="match status" value="1"/>
</dbReference>